<dbReference type="RefSeq" id="WP_065176472.1">
    <property type="nucleotide sequence ID" value="NZ_LZFA01000014.1"/>
</dbReference>
<feature type="chain" id="PRO_5015437279" description="Peptidase" evidence="1">
    <location>
        <begin position="23"/>
        <end position="213"/>
    </location>
</feature>
<feature type="signal peptide" evidence="1">
    <location>
        <begin position="1"/>
        <end position="22"/>
    </location>
</feature>
<gene>
    <name evidence="2" type="ORF">CTM88_18145</name>
</gene>
<comment type="caution">
    <text evidence="2">The sequence shown here is derived from an EMBL/GenBank/DDBJ whole genome shotgun (WGS) entry which is preliminary data.</text>
</comment>
<accession>A0A2T3IFQ8</accession>
<keyword evidence="1" id="KW-0732">Signal</keyword>
<evidence type="ECO:0000313" key="2">
    <source>
        <dbReference type="EMBL" id="PSU25133.1"/>
    </source>
</evidence>
<dbReference type="AlphaFoldDB" id="A0A2T3IFQ8"/>
<dbReference type="Pfam" id="PF13645">
    <property type="entry name" value="YkuD_2"/>
    <property type="match status" value="1"/>
</dbReference>
<dbReference type="OrthoDB" id="9815195at2"/>
<evidence type="ECO:0000313" key="3">
    <source>
        <dbReference type="Proteomes" id="UP000240254"/>
    </source>
</evidence>
<name>A0A2T3IFQ8_9GAMM</name>
<sequence length="213" mass="23819">MRVLSMLFIAVLFSILSSTTHANAFQKKAWDIYSQAQLESEISFYTFAKGYLEYLKHGRKPILSIIDYTLPSSFPRMWIIDLAEKKLLKRTYVSHGTNSGTLFATQFSNTINSKQTSLGTYRGAEVYYGKHGRSLRLDGLSEGNSNARKRAIVIHGADYANPDVITKIGMLGRSWGCPAVPSEDTNVVVDYLKDGATIYTLSNLDNPYLLAKK</sequence>
<organism evidence="2 3">
    <name type="scientific">Photobacterium aquimaris</name>
    <dbReference type="NCBI Taxonomy" id="512643"/>
    <lineage>
        <taxon>Bacteria</taxon>
        <taxon>Pseudomonadati</taxon>
        <taxon>Pseudomonadota</taxon>
        <taxon>Gammaproteobacteria</taxon>
        <taxon>Vibrionales</taxon>
        <taxon>Vibrionaceae</taxon>
        <taxon>Photobacterium</taxon>
    </lineage>
</organism>
<dbReference type="EMBL" id="PYMK01000025">
    <property type="protein sequence ID" value="PSU25133.1"/>
    <property type="molecule type" value="Genomic_DNA"/>
</dbReference>
<proteinExistence type="predicted"/>
<dbReference type="PANTHER" id="PTHR38477">
    <property type="entry name" value="HYPOTHETICAL EXPORTED PROTEIN"/>
    <property type="match status" value="1"/>
</dbReference>
<dbReference type="PANTHER" id="PTHR38477:SF1">
    <property type="entry name" value="MUREIN L,D-TRANSPEPTIDASE CATALYTIC DOMAIN FAMILY PROTEIN"/>
    <property type="match status" value="1"/>
</dbReference>
<dbReference type="InterPro" id="IPR032676">
    <property type="entry name" value="YkuD_2"/>
</dbReference>
<protein>
    <recommendedName>
        <fullName evidence="4">Peptidase</fullName>
    </recommendedName>
</protein>
<reference evidence="2 3" key="1">
    <citation type="submission" date="2018-03" db="EMBL/GenBank/DDBJ databases">
        <title>Whole genome sequencing of Histamine producing bacteria.</title>
        <authorList>
            <person name="Butler K."/>
        </authorList>
    </citation>
    <scope>NUCLEOTIDE SEQUENCE [LARGE SCALE GENOMIC DNA]</scope>
    <source>
        <strain evidence="2 3">BS2</strain>
    </source>
</reference>
<evidence type="ECO:0000256" key="1">
    <source>
        <dbReference type="SAM" id="SignalP"/>
    </source>
</evidence>
<evidence type="ECO:0008006" key="4">
    <source>
        <dbReference type="Google" id="ProtNLM"/>
    </source>
</evidence>
<dbReference type="Proteomes" id="UP000240254">
    <property type="component" value="Unassembled WGS sequence"/>
</dbReference>